<accession>A0A6J4P4Y6</accession>
<sequence>ALPQTACVLRTDASVRRDFRSRRRTEVMRCTNEVPTITGV</sequence>
<dbReference type="AlphaFoldDB" id="A0A6J4P4Y6"/>
<protein>
    <submittedName>
        <fullName evidence="1">Uncharacterized protein</fullName>
    </submittedName>
</protein>
<evidence type="ECO:0000313" key="1">
    <source>
        <dbReference type="EMBL" id="CAA9403744.1"/>
    </source>
</evidence>
<feature type="non-terminal residue" evidence="1">
    <location>
        <position position="1"/>
    </location>
</feature>
<gene>
    <name evidence="1" type="ORF">AVDCRST_MAG60-2263</name>
</gene>
<reference evidence="1" key="1">
    <citation type="submission" date="2020-02" db="EMBL/GenBank/DDBJ databases">
        <authorList>
            <person name="Meier V. D."/>
        </authorList>
    </citation>
    <scope>NUCLEOTIDE SEQUENCE</scope>
    <source>
        <strain evidence="1">AVDCRST_MAG60</strain>
    </source>
</reference>
<dbReference type="EMBL" id="CADCUN010000239">
    <property type="protein sequence ID" value="CAA9403744.1"/>
    <property type="molecule type" value="Genomic_DNA"/>
</dbReference>
<feature type="non-terminal residue" evidence="1">
    <location>
        <position position="40"/>
    </location>
</feature>
<name>A0A6J4P4Y6_9ACTN</name>
<organism evidence="1">
    <name type="scientific">uncultured Nocardioides sp</name>
    <dbReference type="NCBI Taxonomy" id="198441"/>
    <lineage>
        <taxon>Bacteria</taxon>
        <taxon>Bacillati</taxon>
        <taxon>Actinomycetota</taxon>
        <taxon>Actinomycetes</taxon>
        <taxon>Propionibacteriales</taxon>
        <taxon>Nocardioidaceae</taxon>
        <taxon>Nocardioides</taxon>
        <taxon>environmental samples</taxon>
    </lineage>
</organism>
<proteinExistence type="predicted"/>